<evidence type="ECO:0000313" key="1">
    <source>
        <dbReference type="EMBL" id="SFB13610.1"/>
    </source>
</evidence>
<dbReference type="EMBL" id="FOJU01000005">
    <property type="protein sequence ID" value="SFB13610.1"/>
    <property type="molecule type" value="Genomic_DNA"/>
</dbReference>
<reference evidence="1 2" key="1">
    <citation type="submission" date="2016-10" db="EMBL/GenBank/DDBJ databases">
        <authorList>
            <person name="de Groot N.N."/>
        </authorList>
    </citation>
    <scope>NUCLEOTIDE SEQUENCE [LARGE SCALE GENOMIC DNA]</scope>
    <source>
        <strain evidence="1 2">DSM 29316</strain>
    </source>
</reference>
<dbReference type="STRING" id="871651.SAMN05421688_3196"/>
<dbReference type="AlphaFoldDB" id="A0A1I0YMB6"/>
<dbReference type="OrthoDB" id="9862142at2"/>
<sequence length="64" mass="7037">MAGDTGLKPGDVHWVVGVKDAYRAATGRTDFNSTEARKWLNTLGFTAYKLPQSVDVLAIDREEP</sequence>
<dbReference type="RefSeq" id="WP_092066655.1">
    <property type="nucleotide sequence ID" value="NZ_FOJU01000005.1"/>
</dbReference>
<gene>
    <name evidence="1" type="ORF">SAMN05421688_3196</name>
</gene>
<protein>
    <submittedName>
        <fullName evidence="1">Uncharacterized protein</fullName>
    </submittedName>
</protein>
<keyword evidence="2" id="KW-1185">Reference proteome</keyword>
<accession>A0A1I0YMB6</accession>
<proteinExistence type="predicted"/>
<organism evidence="1 2">
    <name type="scientific">Poseidonocella pacifica</name>
    <dbReference type="NCBI Taxonomy" id="871651"/>
    <lineage>
        <taxon>Bacteria</taxon>
        <taxon>Pseudomonadati</taxon>
        <taxon>Pseudomonadota</taxon>
        <taxon>Alphaproteobacteria</taxon>
        <taxon>Rhodobacterales</taxon>
        <taxon>Roseobacteraceae</taxon>
        <taxon>Poseidonocella</taxon>
    </lineage>
</organism>
<name>A0A1I0YMB6_9RHOB</name>
<dbReference type="Proteomes" id="UP000198796">
    <property type="component" value="Unassembled WGS sequence"/>
</dbReference>
<evidence type="ECO:0000313" key="2">
    <source>
        <dbReference type="Proteomes" id="UP000198796"/>
    </source>
</evidence>